<comment type="caution">
    <text evidence="2">The sequence shown here is derived from an EMBL/GenBank/DDBJ whole genome shotgun (WGS) entry which is preliminary data.</text>
</comment>
<evidence type="ECO:0000313" key="3">
    <source>
        <dbReference type="Proteomes" id="UP000600799"/>
    </source>
</evidence>
<keyword evidence="3" id="KW-1185">Reference proteome</keyword>
<evidence type="ECO:0000256" key="1">
    <source>
        <dbReference type="ARBA" id="ARBA00007031"/>
    </source>
</evidence>
<dbReference type="Gene3D" id="1.10.10.1550">
    <property type="entry name" value="ROS/MUCR transcriptional regulator protein"/>
    <property type="match status" value="1"/>
</dbReference>
<name>A0ABS0HCM8_9SPHN</name>
<reference evidence="2 3" key="1">
    <citation type="submission" date="2020-11" db="EMBL/GenBank/DDBJ databases">
        <title>The genome sequence of Novosphingobium sp. 1Y9A.</title>
        <authorList>
            <person name="Liu Y."/>
        </authorList>
    </citation>
    <scope>NUCLEOTIDE SEQUENCE [LARGE SCALE GENOMIC DNA]</scope>
    <source>
        <strain evidence="2 3">1Y9A</strain>
    </source>
</reference>
<proteinExistence type="inferred from homology"/>
<dbReference type="EMBL" id="JADQDC010000001">
    <property type="protein sequence ID" value="MBF9149679.1"/>
    <property type="molecule type" value="Genomic_DNA"/>
</dbReference>
<dbReference type="InterPro" id="IPR041920">
    <property type="entry name" value="ROS/MUCR_sf"/>
</dbReference>
<dbReference type="Proteomes" id="UP000600799">
    <property type="component" value="Unassembled WGS sequence"/>
</dbReference>
<dbReference type="Pfam" id="PF05443">
    <property type="entry name" value="ROS_MUCR"/>
    <property type="match status" value="1"/>
</dbReference>
<dbReference type="RefSeq" id="WP_196274045.1">
    <property type="nucleotide sequence ID" value="NZ_JADQDC010000001.1"/>
</dbReference>
<gene>
    <name evidence="2" type="ORF">I2488_01545</name>
</gene>
<sequence length="144" mass="15863">MDSVNAARSLQFASELTVAWLSNPNTKAGQDDAAAFLTAMFGIVEKLAAQPSGPVGEDPAADQQLPVSIEQSLASEDFIISLIDGKPYKALRRHLSRHGLTPAEYRQKFGLPDNYPMVAAKYSKERRELANRTWTGRRSEAKRS</sequence>
<organism evidence="2 3">
    <name type="scientific">Novosphingobium jiangmenense</name>
    <dbReference type="NCBI Taxonomy" id="2791981"/>
    <lineage>
        <taxon>Bacteria</taxon>
        <taxon>Pseudomonadati</taxon>
        <taxon>Pseudomonadota</taxon>
        <taxon>Alphaproteobacteria</taxon>
        <taxon>Sphingomonadales</taxon>
        <taxon>Sphingomonadaceae</taxon>
        <taxon>Novosphingobium</taxon>
    </lineage>
</organism>
<accession>A0ABS0HCM8</accession>
<comment type="similarity">
    <text evidence="1">Belongs to the ros/MucR family.</text>
</comment>
<protein>
    <submittedName>
        <fullName evidence="2">MucR family transcriptional regulator</fullName>
    </submittedName>
</protein>
<evidence type="ECO:0000313" key="2">
    <source>
        <dbReference type="EMBL" id="MBF9149679.1"/>
    </source>
</evidence>
<dbReference type="InterPro" id="IPR008807">
    <property type="entry name" value="ROS_MUCR"/>
</dbReference>